<organism evidence="2">
    <name type="scientific">Glycine max</name>
    <name type="common">Soybean</name>
    <name type="synonym">Glycine hispida</name>
    <dbReference type="NCBI Taxonomy" id="3847"/>
    <lineage>
        <taxon>Eukaryota</taxon>
        <taxon>Viridiplantae</taxon>
        <taxon>Streptophyta</taxon>
        <taxon>Embryophyta</taxon>
        <taxon>Tracheophyta</taxon>
        <taxon>Spermatophyta</taxon>
        <taxon>Magnoliopsida</taxon>
        <taxon>eudicotyledons</taxon>
        <taxon>Gunneridae</taxon>
        <taxon>Pentapetalae</taxon>
        <taxon>rosids</taxon>
        <taxon>fabids</taxon>
        <taxon>Fabales</taxon>
        <taxon>Fabaceae</taxon>
        <taxon>Papilionoideae</taxon>
        <taxon>50 kb inversion clade</taxon>
        <taxon>NPAAA clade</taxon>
        <taxon>indigoferoid/millettioid clade</taxon>
        <taxon>Phaseoleae</taxon>
        <taxon>Glycine</taxon>
        <taxon>Glycine subgen. Soja</taxon>
    </lineage>
</organism>
<reference evidence="3" key="2">
    <citation type="submission" date="2018-02" db="UniProtKB">
        <authorList>
            <consortium name="EnsemblPlants"/>
        </authorList>
    </citation>
    <scope>IDENTIFICATION</scope>
    <source>
        <strain evidence="3">Williams 82</strain>
    </source>
</reference>
<reference evidence="2" key="3">
    <citation type="submission" date="2018-07" db="EMBL/GenBank/DDBJ databases">
        <title>WGS assembly of Glycine max.</title>
        <authorList>
            <person name="Schmutz J."/>
            <person name="Cannon S."/>
            <person name="Schlueter J."/>
            <person name="Ma J."/>
            <person name="Mitros T."/>
            <person name="Nelson W."/>
            <person name="Hyten D."/>
            <person name="Song Q."/>
            <person name="Thelen J."/>
            <person name="Cheng J."/>
            <person name="Xu D."/>
            <person name="Hellsten U."/>
            <person name="May G."/>
            <person name="Yu Y."/>
            <person name="Sakurai T."/>
            <person name="Umezawa T."/>
            <person name="Bhattacharyya M."/>
            <person name="Sandhu D."/>
            <person name="Valliyodan B."/>
            <person name="Lindquist E."/>
            <person name="Peto M."/>
            <person name="Grant D."/>
            <person name="Shu S."/>
            <person name="Goodstein D."/>
            <person name="Barry K."/>
            <person name="Futrell-Griggs M."/>
            <person name="Abernathy B."/>
            <person name="Du J."/>
            <person name="Tian Z."/>
            <person name="Zhu L."/>
            <person name="Gill N."/>
            <person name="Joshi T."/>
            <person name="Libault M."/>
            <person name="Sethuraman A."/>
            <person name="Zhang X."/>
            <person name="Shinozaki K."/>
            <person name="Nguyen H."/>
            <person name="Wing R."/>
            <person name="Cregan P."/>
            <person name="Specht J."/>
            <person name="Grimwood J."/>
            <person name="Rokhsar D."/>
            <person name="Stacey G."/>
            <person name="Shoemaker R."/>
            <person name="Jackson S."/>
        </authorList>
    </citation>
    <scope>NUCLEOTIDE SEQUENCE</scope>
    <source>
        <tissue evidence="2">Callus</tissue>
    </source>
</reference>
<sequence length="169" mass="18904">MDKRAGVSVIIILKVLVAQPEKETALGLCLDLIPSISLWGYYKIKKPKFQVRKLLGKVLGRESLRSELSGKIANETWSSKICIQDNFSKGNGSEAQNAVNKDMSSIYQDQRVQPCHLSSSIYYGGQDIYSSPQSTQNEGFNSMQHRNVDGEDGSEFASRGDWWQGGLYY</sequence>
<dbReference type="ExpressionAtlas" id="A0A0R0KFV2">
    <property type="expression patterns" value="baseline and differential"/>
</dbReference>
<feature type="region of interest" description="Disordered" evidence="1">
    <location>
        <begin position="132"/>
        <end position="157"/>
    </location>
</feature>
<keyword evidence="4" id="KW-1185">Reference proteome</keyword>
<dbReference type="PANTHER" id="PTHR33738:SF1">
    <property type="entry name" value="PLANT_T7H20-70 PROTEIN"/>
    <property type="match status" value="1"/>
</dbReference>
<dbReference type="AlphaFoldDB" id="A0A0R0KFV2"/>
<reference evidence="2 3" key="1">
    <citation type="journal article" date="2010" name="Nature">
        <title>Genome sequence of the palaeopolyploid soybean.</title>
        <authorList>
            <person name="Schmutz J."/>
            <person name="Cannon S.B."/>
            <person name="Schlueter J."/>
            <person name="Ma J."/>
            <person name="Mitros T."/>
            <person name="Nelson W."/>
            <person name="Hyten D.L."/>
            <person name="Song Q."/>
            <person name="Thelen J.J."/>
            <person name="Cheng J."/>
            <person name="Xu D."/>
            <person name="Hellsten U."/>
            <person name="May G.D."/>
            <person name="Yu Y."/>
            <person name="Sakurai T."/>
            <person name="Umezawa T."/>
            <person name="Bhattacharyya M.K."/>
            <person name="Sandhu D."/>
            <person name="Valliyodan B."/>
            <person name="Lindquist E."/>
            <person name="Peto M."/>
            <person name="Grant D."/>
            <person name="Shu S."/>
            <person name="Goodstein D."/>
            <person name="Barry K."/>
            <person name="Futrell-Griggs M."/>
            <person name="Abernathy B."/>
            <person name="Du J."/>
            <person name="Tian Z."/>
            <person name="Zhu L."/>
            <person name="Gill N."/>
            <person name="Joshi T."/>
            <person name="Libault M."/>
            <person name="Sethuraman A."/>
            <person name="Zhang X.-C."/>
            <person name="Shinozaki K."/>
            <person name="Nguyen H.T."/>
            <person name="Wing R.A."/>
            <person name="Cregan P."/>
            <person name="Specht J."/>
            <person name="Grimwood J."/>
            <person name="Rokhsar D."/>
            <person name="Stacey G."/>
            <person name="Shoemaker R.C."/>
            <person name="Jackson S.A."/>
        </authorList>
    </citation>
    <scope>NUCLEOTIDE SEQUENCE</scope>
    <source>
        <strain evidence="3">cv. Williams 82</strain>
        <tissue evidence="2">Callus</tissue>
    </source>
</reference>
<dbReference type="PANTHER" id="PTHR33738">
    <property type="entry name" value="EMB|CAB82975.1"/>
    <property type="match status" value="1"/>
</dbReference>
<protein>
    <submittedName>
        <fullName evidence="2 3">Uncharacterized protein</fullName>
    </submittedName>
</protein>
<evidence type="ECO:0000256" key="1">
    <source>
        <dbReference type="SAM" id="MobiDB-lite"/>
    </source>
</evidence>
<dbReference type="EMBL" id="CM000836">
    <property type="protein sequence ID" value="KRH65964.1"/>
    <property type="molecule type" value="Genomic_DNA"/>
</dbReference>
<evidence type="ECO:0000313" key="4">
    <source>
        <dbReference type="Proteomes" id="UP000008827"/>
    </source>
</evidence>
<gene>
    <name evidence="3" type="primary">LOC100306338</name>
    <name evidence="2" type="ORF">GLYMA_03G073400</name>
</gene>
<proteinExistence type="predicted"/>
<dbReference type="Proteomes" id="UP000008827">
    <property type="component" value="Chromosome 3"/>
</dbReference>
<feature type="compositionally biased region" description="Polar residues" evidence="1">
    <location>
        <begin position="132"/>
        <end position="145"/>
    </location>
</feature>
<dbReference type="Gramene" id="KRH65964">
    <property type="protein sequence ID" value="KRH65964"/>
    <property type="gene ID" value="GLYMA_03G073400"/>
</dbReference>
<accession>A0A0R0KFV2</accession>
<name>A0A0R0KFV2_SOYBN</name>
<evidence type="ECO:0000313" key="3">
    <source>
        <dbReference type="EnsemblPlants" id="KRH65964"/>
    </source>
</evidence>
<evidence type="ECO:0000313" key="2">
    <source>
        <dbReference type="EMBL" id="KRH65964.1"/>
    </source>
</evidence>
<dbReference type="EnsemblPlants" id="KRH65964">
    <property type="protein sequence ID" value="KRH65964"/>
    <property type="gene ID" value="GLYMA_03G073400"/>
</dbReference>